<protein>
    <recommendedName>
        <fullName evidence="2">Signal peptidase I</fullName>
        <ecNumber evidence="2">3.4.21.89</ecNumber>
    </recommendedName>
</protein>
<dbReference type="AlphaFoldDB" id="A0A2V5KCW7"/>
<dbReference type="NCBIfam" id="TIGR02227">
    <property type="entry name" value="sigpep_I_bact"/>
    <property type="match status" value="1"/>
</dbReference>
<evidence type="ECO:0000256" key="1">
    <source>
        <dbReference type="ARBA" id="ARBA00004401"/>
    </source>
</evidence>
<keyword evidence="2" id="KW-0378">Hydrolase</keyword>
<dbReference type="SUPFAM" id="SSF51306">
    <property type="entry name" value="LexA/Signal peptidase"/>
    <property type="match status" value="1"/>
</dbReference>
<dbReference type="Proteomes" id="UP000247476">
    <property type="component" value="Unassembled WGS sequence"/>
</dbReference>
<proteinExistence type="inferred from homology"/>
<evidence type="ECO:0000313" key="6">
    <source>
        <dbReference type="Proteomes" id="UP000247476"/>
    </source>
</evidence>
<organism evidence="5 6">
    <name type="scientific">Paenibacillus flagellatus</name>
    <dbReference type="NCBI Taxonomy" id="2211139"/>
    <lineage>
        <taxon>Bacteria</taxon>
        <taxon>Bacillati</taxon>
        <taxon>Bacillota</taxon>
        <taxon>Bacilli</taxon>
        <taxon>Bacillales</taxon>
        <taxon>Paenibacillaceae</taxon>
        <taxon>Paenibacillus</taxon>
    </lineage>
</organism>
<feature type="chain" id="PRO_5016061259" description="Signal peptidase I" evidence="3">
    <location>
        <begin position="27"/>
        <end position="207"/>
    </location>
</feature>
<keyword evidence="6" id="KW-1185">Reference proteome</keyword>
<dbReference type="PROSITE" id="PS51257">
    <property type="entry name" value="PROKAR_LIPOPROTEIN"/>
    <property type="match status" value="1"/>
</dbReference>
<keyword evidence="2" id="KW-0645">Protease</keyword>
<comment type="catalytic activity">
    <reaction evidence="2">
        <text>Cleavage of hydrophobic, N-terminal signal or leader sequences from secreted and periplasmic proteins.</text>
        <dbReference type="EC" id="3.4.21.89"/>
    </reaction>
</comment>
<dbReference type="EC" id="3.4.21.89" evidence="2"/>
<sequence>MKKMIFFKFFVPILSLLLLVSCQEKGSIVDATSTQKPEKLYDSKSLPANHVVFEFRNDTMQRDFTFPLNVVADKDFYKNNPVQRGDIVLVELPEDMAKQNKNVPEESLHIERKQLLRVVGLPGETIDIRKGQVFINDRKLDTFYGREYTGGVQAEGNEAFSMPKPVVVPTKQYFLLADQWSRSAYSSIRTSTYDESVIQGKVVGYMR</sequence>
<dbReference type="EMBL" id="QJVJ01000001">
    <property type="protein sequence ID" value="PYI57485.1"/>
    <property type="molecule type" value="Genomic_DNA"/>
</dbReference>
<gene>
    <name evidence="5" type="primary">lepB</name>
    <name evidence="5" type="ORF">DLM86_03365</name>
</gene>
<dbReference type="GO" id="GO:0005886">
    <property type="term" value="C:plasma membrane"/>
    <property type="evidence" value="ECO:0007669"/>
    <property type="project" value="UniProtKB-SubCell"/>
</dbReference>
<evidence type="ECO:0000256" key="3">
    <source>
        <dbReference type="SAM" id="SignalP"/>
    </source>
</evidence>
<feature type="domain" description="Peptidase S26" evidence="4">
    <location>
        <begin position="59"/>
        <end position="201"/>
    </location>
</feature>
<evidence type="ECO:0000256" key="2">
    <source>
        <dbReference type="RuleBase" id="RU362042"/>
    </source>
</evidence>
<evidence type="ECO:0000313" key="5">
    <source>
        <dbReference type="EMBL" id="PYI57485.1"/>
    </source>
</evidence>
<reference evidence="5 6" key="1">
    <citation type="submission" date="2018-05" db="EMBL/GenBank/DDBJ databases">
        <title>Paenibacillus flagellatus sp. nov., isolated from selenium mineral soil.</title>
        <authorList>
            <person name="Dai X."/>
        </authorList>
    </citation>
    <scope>NUCLEOTIDE SEQUENCE [LARGE SCALE GENOMIC DNA]</scope>
    <source>
        <strain evidence="5 6">DXL2</strain>
    </source>
</reference>
<feature type="signal peptide" evidence="3">
    <location>
        <begin position="1"/>
        <end position="26"/>
    </location>
</feature>
<dbReference type="Gene3D" id="2.10.109.10">
    <property type="entry name" value="Umud Fragment, subunit A"/>
    <property type="match status" value="1"/>
</dbReference>
<dbReference type="OrthoDB" id="2427065at2"/>
<keyword evidence="3" id="KW-0732">Signal</keyword>
<dbReference type="InterPro" id="IPR036286">
    <property type="entry name" value="LexA/Signal_pep-like_sf"/>
</dbReference>
<comment type="similarity">
    <text evidence="2">Belongs to the peptidase S26 family.</text>
</comment>
<dbReference type="RefSeq" id="WP_110838526.1">
    <property type="nucleotide sequence ID" value="NZ_QJVJ01000001.1"/>
</dbReference>
<name>A0A2V5KCW7_9BACL</name>
<comment type="subcellular location">
    <subcellularLocation>
        <location evidence="1">Cell membrane</location>
        <topology evidence="1">Single-pass type II membrane protein</topology>
    </subcellularLocation>
    <subcellularLocation>
        <location evidence="2">Membrane</location>
        <topology evidence="2">Single-pass type II membrane protein</topology>
    </subcellularLocation>
</comment>
<dbReference type="GO" id="GO:0004252">
    <property type="term" value="F:serine-type endopeptidase activity"/>
    <property type="evidence" value="ECO:0007669"/>
    <property type="project" value="InterPro"/>
</dbReference>
<dbReference type="GO" id="GO:0009003">
    <property type="term" value="F:signal peptidase activity"/>
    <property type="evidence" value="ECO:0007669"/>
    <property type="project" value="UniProtKB-EC"/>
</dbReference>
<comment type="caution">
    <text evidence="5">The sequence shown here is derived from an EMBL/GenBank/DDBJ whole genome shotgun (WGS) entry which is preliminary data.</text>
</comment>
<accession>A0A2V5KCW7</accession>
<dbReference type="InterPro" id="IPR019533">
    <property type="entry name" value="Peptidase_S26"/>
</dbReference>
<dbReference type="GO" id="GO:0006465">
    <property type="term" value="P:signal peptide processing"/>
    <property type="evidence" value="ECO:0007669"/>
    <property type="project" value="InterPro"/>
</dbReference>
<dbReference type="InterPro" id="IPR000223">
    <property type="entry name" value="Pept_S26A_signal_pept_1"/>
</dbReference>
<dbReference type="Pfam" id="PF10502">
    <property type="entry name" value="Peptidase_S26"/>
    <property type="match status" value="1"/>
</dbReference>
<evidence type="ECO:0000259" key="4">
    <source>
        <dbReference type="Pfam" id="PF10502"/>
    </source>
</evidence>